<dbReference type="EMBL" id="UINC01010408">
    <property type="protein sequence ID" value="SVA46301.1"/>
    <property type="molecule type" value="Genomic_DNA"/>
</dbReference>
<name>A0A381W1R0_9ZZZZ</name>
<evidence type="ECO:0000313" key="1">
    <source>
        <dbReference type="EMBL" id="SVA46301.1"/>
    </source>
</evidence>
<organism evidence="1">
    <name type="scientific">marine metagenome</name>
    <dbReference type="NCBI Taxonomy" id="408172"/>
    <lineage>
        <taxon>unclassified sequences</taxon>
        <taxon>metagenomes</taxon>
        <taxon>ecological metagenomes</taxon>
    </lineage>
</organism>
<reference evidence="1" key="1">
    <citation type="submission" date="2018-05" db="EMBL/GenBank/DDBJ databases">
        <authorList>
            <person name="Lanie J.A."/>
            <person name="Ng W.-L."/>
            <person name="Kazmierczak K.M."/>
            <person name="Andrzejewski T.M."/>
            <person name="Davidsen T.M."/>
            <person name="Wayne K.J."/>
            <person name="Tettelin H."/>
            <person name="Glass J.I."/>
            <person name="Rusch D."/>
            <person name="Podicherti R."/>
            <person name="Tsui H.-C.T."/>
            <person name="Winkler M.E."/>
        </authorList>
    </citation>
    <scope>NUCLEOTIDE SEQUENCE</scope>
</reference>
<accession>A0A381W1R0</accession>
<protein>
    <submittedName>
        <fullName evidence="1">Uncharacterized protein</fullName>
    </submittedName>
</protein>
<gene>
    <name evidence="1" type="ORF">METZ01_LOCUS99155</name>
</gene>
<sequence length="64" mass="6961">MVITLINMGPMIGIMAIKAPNPANTCVNTPRISVVKTTIFSSTPYCSATITATPINIQRRIWNL</sequence>
<proteinExistence type="predicted"/>
<dbReference type="AlphaFoldDB" id="A0A381W1R0"/>